<dbReference type="InterPro" id="IPR037232">
    <property type="entry name" value="NADH_quin_OxRdtase_su_C/D-like"/>
</dbReference>
<evidence type="ECO:0000313" key="6">
    <source>
        <dbReference type="Proteomes" id="UP000252355"/>
    </source>
</evidence>
<gene>
    <name evidence="5" type="ORF">OZSIB_4250</name>
</gene>
<dbReference type="GO" id="GO:0051287">
    <property type="term" value="F:NAD binding"/>
    <property type="evidence" value="ECO:0007669"/>
    <property type="project" value="InterPro"/>
</dbReference>
<accession>A0A367ZN85</accession>
<dbReference type="Pfam" id="PF00329">
    <property type="entry name" value="Complex1_30kDa"/>
    <property type="match status" value="1"/>
</dbReference>
<feature type="domain" description="NADH-quinone oxidoreductase subunit D" evidence="4">
    <location>
        <begin position="301"/>
        <end position="544"/>
    </location>
</feature>
<dbReference type="GO" id="GO:0016651">
    <property type="term" value="F:oxidoreductase activity, acting on NAD(P)H"/>
    <property type="evidence" value="ECO:0007669"/>
    <property type="project" value="InterPro"/>
</dbReference>
<feature type="domain" description="NADH:ubiquinone oxidoreductase 30kDa subunit" evidence="3">
    <location>
        <begin position="115"/>
        <end position="158"/>
    </location>
</feature>
<dbReference type="Proteomes" id="UP000252355">
    <property type="component" value="Unassembled WGS sequence"/>
</dbReference>
<dbReference type="SUPFAM" id="SSF56762">
    <property type="entry name" value="HydB/Nqo4-like"/>
    <property type="match status" value="1"/>
</dbReference>
<dbReference type="EMBL" id="QOQW01000012">
    <property type="protein sequence ID" value="RCK79496.1"/>
    <property type="molecule type" value="Genomic_DNA"/>
</dbReference>
<dbReference type="Gene3D" id="1.10.645.10">
    <property type="entry name" value="Cytochrome-c3 Hydrogenase, chain B"/>
    <property type="match status" value="1"/>
</dbReference>
<dbReference type="InterPro" id="IPR001268">
    <property type="entry name" value="NADH_UbQ_OxRdtase_30kDa_su"/>
</dbReference>
<evidence type="ECO:0000259" key="4">
    <source>
        <dbReference type="Pfam" id="PF00346"/>
    </source>
</evidence>
<name>A0A367ZN85_9BACT</name>
<dbReference type="GO" id="GO:0048038">
    <property type="term" value="F:quinone binding"/>
    <property type="evidence" value="ECO:0007669"/>
    <property type="project" value="InterPro"/>
</dbReference>
<dbReference type="Pfam" id="PF00346">
    <property type="entry name" value="Complex1_49kDa"/>
    <property type="match status" value="1"/>
</dbReference>
<dbReference type="InterPro" id="IPR001135">
    <property type="entry name" value="NADH_Q_OxRdtase_suD"/>
</dbReference>
<evidence type="ECO:0000259" key="3">
    <source>
        <dbReference type="Pfam" id="PF00329"/>
    </source>
</evidence>
<dbReference type="PANTHER" id="PTHR43485:SF1">
    <property type="entry name" value="FORMATE HYDROGENLYASE SUBUNIT 5-RELATED"/>
    <property type="match status" value="1"/>
</dbReference>
<evidence type="ECO:0000256" key="1">
    <source>
        <dbReference type="ARBA" id="ARBA00023002"/>
    </source>
</evidence>
<proteinExistence type="predicted"/>
<reference evidence="5 6" key="1">
    <citation type="submission" date="2018-05" db="EMBL/GenBank/DDBJ databases">
        <title>A metagenomic window into the 2 km-deep terrestrial subsurface aquifer revealed taxonomically and functionally diverse microbial community comprising novel uncultured bacterial lineages.</title>
        <authorList>
            <person name="Kadnikov V.V."/>
            <person name="Mardanov A.V."/>
            <person name="Beletsky A.V."/>
            <person name="Banks D."/>
            <person name="Pimenov N.V."/>
            <person name="Frank Y.A."/>
            <person name="Karnachuk O.V."/>
            <person name="Ravin N.V."/>
        </authorList>
    </citation>
    <scope>NUCLEOTIDE SEQUENCE [LARGE SCALE GENOMIC DNA]</scope>
    <source>
        <strain evidence="5">BY5</strain>
    </source>
</reference>
<keyword evidence="2" id="KW-0520">NAD</keyword>
<dbReference type="PANTHER" id="PTHR43485">
    <property type="entry name" value="HYDROGENASE-4 COMPONENT G"/>
    <property type="match status" value="1"/>
</dbReference>
<dbReference type="InterPro" id="IPR029014">
    <property type="entry name" value="NiFe-Hase_large"/>
</dbReference>
<sequence length="551" mass="59512">MIGARVINGGAVSVRDMPVLSMEAFRAVVIGAVRDGARLSALFGYPLAPDGVAKAGRGGEARGERPAARVTGAEAGAEVGTKGADGAGGNVPVRLVAVLAWPYAGGCEVLATDPGEAYPALTPECPPAHWFEREIAEQWAIRPEGHPWLKPIRYHRAWRPGDAWGRPPDAEILPCVTDFLRVEGDEVHEVAVGPVHAGVIEPGHFRFQCHGEQVFHLEIALGYQHRGVERALVGGPDARTIHLIETLAGDTTIGHALAYAQLVEGMTGTKVPARALAIRALALELERLANHVGDLGALANDVGFLPTASYCGRLRGDFLNLSALVCGSRFGRGLVRPGGVRFDLEPARQDSLKSRFEPIARDVENAVTLLWQSSSVLARFEETGRVARETALALGLVGPAARASGVERDVRMDFPTGYYRFLQVPVAQWTSGDVFARAFVRWLEIQRSEAFIRQVLAGLPEGPCQAERPPGTSSEPVLPPHRLGVSLVEGWRGEICHVALTDVAGKFQWYKVVDPSFHNWMGLAMALRDQPISDFPLCNKSFNLSYCGHDL</sequence>
<organism evidence="5 6">
    <name type="scientific">Candidatus Ozemobacter sibiricus</name>
    <dbReference type="NCBI Taxonomy" id="2268124"/>
    <lineage>
        <taxon>Bacteria</taxon>
        <taxon>Candidatus Ozemobacteria</taxon>
        <taxon>Candidatus Ozemobacterales</taxon>
        <taxon>Candidatus Ozemobacteraceae</taxon>
        <taxon>Candidatus Ozemobacter</taxon>
    </lineage>
</organism>
<evidence type="ECO:0000256" key="2">
    <source>
        <dbReference type="ARBA" id="ARBA00023027"/>
    </source>
</evidence>
<protein>
    <submittedName>
        <fullName evidence="5">Putative hydrogenase subunit</fullName>
    </submittedName>
</protein>
<dbReference type="GO" id="GO:0008137">
    <property type="term" value="F:NADH dehydrogenase (ubiquinone) activity"/>
    <property type="evidence" value="ECO:0007669"/>
    <property type="project" value="InterPro"/>
</dbReference>
<dbReference type="AlphaFoldDB" id="A0A367ZN85"/>
<dbReference type="InterPro" id="IPR052197">
    <property type="entry name" value="ComplexI_49kDa-like"/>
</dbReference>
<dbReference type="SUPFAM" id="SSF143243">
    <property type="entry name" value="Nqo5-like"/>
    <property type="match status" value="1"/>
</dbReference>
<comment type="caution">
    <text evidence="5">The sequence shown here is derived from an EMBL/GenBank/DDBJ whole genome shotgun (WGS) entry which is preliminary data.</text>
</comment>
<keyword evidence="1" id="KW-0560">Oxidoreductase</keyword>
<evidence type="ECO:0000313" key="5">
    <source>
        <dbReference type="EMBL" id="RCK79496.1"/>
    </source>
</evidence>